<dbReference type="HOGENOM" id="CLU_030794_0_0_9"/>
<dbReference type="RefSeq" id="WP_013282364.1">
    <property type="nucleotide sequence ID" value="NC_014388.1"/>
</dbReference>
<reference evidence="1 2" key="1">
    <citation type="journal article" date="2010" name="PLoS ONE">
        <title>The glycobiome of the rumen bacterium Butyrivibrio proteoclasticus B316(T) highlights adaptation to a polysaccharide-rich environment.</title>
        <authorList>
            <person name="Kelly W.J."/>
            <person name="Leahy S.C."/>
            <person name="Altermann E."/>
            <person name="Yeoman C.J."/>
            <person name="Dunne J.C."/>
            <person name="Kong Z."/>
            <person name="Pacheco D.M."/>
            <person name="Li D."/>
            <person name="Noel S.J."/>
            <person name="Moon C.D."/>
            <person name="Cookson A.L."/>
            <person name="Attwood G.T."/>
        </authorList>
    </citation>
    <scope>NUCLEOTIDE SEQUENCE [LARGE SCALE GENOMIC DNA]</scope>
    <source>
        <strain evidence="2">ATCC 51982 / DSM 14932 / B316</strain>
    </source>
</reference>
<keyword evidence="2" id="KW-1185">Reference proteome</keyword>
<evidence type="ECO:0008006" key="3">
    <source>
        <dbReference type="Google" id="ProtNLM"/>
    </source>
</evidence>
<dbReference type="SUPFAM" id="SSF48208">
    <property type="entry name" value="Six-hairpin glycosidases"/>
    <property type="match status" value="1"/>
</dbReference>
<dbReference type="Proteomes" id="UP000001299">
    <property type="component" value="Chromosome 2"/>
</dbReference>
<dbReference type="AlphaFoldDB" id="E0S2T0"/>
<evidence type="ECO:0000313" key="2">
    <source>
        <dbReference type="Proteomes" id="UP000001299"/>
    </source>
</evidence>
<name>E0S2T0_BUTPB</name>
<dbReference type="KEGG" id="bpb:bpr_III022"/>
<organism evidence="1 2">
    <name type="scientific">Butyrivibrio proteoclasticus (strain ATCC 51982 / DSM 14932 / B316)</name>
    <name type="common">Clostridium proteoclasticum</name>
    <dbReference type="NCBI Taxonomy" id="515622"/>
    <lineage>
        <taxon>Bacteria</taxon>
        <taxon>Bacillati</taxon>
        <taxon>Bacillota</taxon>
        <taxon>Clostridia</taxon>
        <taxon>Lachnospirales</taxon>
        <taxon>Lachnospiraceae</taxon>
        <taxon>Butyrivibrio</taxon>
    </lineage>
</organism>
<dbReference type="GO" id="GO:0005975">
    <property type="term" value="P:carbohydrate metabolic process"/>
    <property type="evidence" value="ECO:0007669"/>
    <property type="project" value="InterPro"/>
</dbReference>
<sequence>MEKHYEFILKDTEELVYESMCRQIMDVESENYGAFLDDNHILDAKFTIYRTASMIALFCNRDSELYGDERLFERILAGLHFTEKMQLESGLFDYVTCNFSSAPDTAFCIKKLMPFFFYMRDIRGEKRNPGEEEIFRIIDGIIGKAAKGIITGGFHTPNHRWAIASTLMECYKIYGDEEMKKCAEKYLAEGIDCNEDGEYAEKSAGNYNRVNNDAMITLAEATGDASYEEYVIRNLRMMLHYWEPDDSVFTANSTRFDKDRLMYPTDYYTEYMLMAQRHGITEFYEMANSIIDICKRHNLHGPDCLIYFMWYPEWRNIEHFGLYKNPDYSVFYKNSGISRNKTGRYTYTVMNGKSNFLYFHNGTIKLEMKVAGSFCEHRAFKSETMEETADGLHLHQTMHGWYYLPWSEDKIPETNDWWQMDNASRDKKMGPDMDIDVWVKESSDKDGIDVRVKTSGVNGAPWRIEMSLTGASFMENGHLATTLKGNETIIAKDDHVELSNGKDMLIVGPAFGTHRFMEGKEDSELTNSGSSTVYFTDYTGFDHTITIRNMRSQFSK</sequence>
<evidence type="ECO:0000313" key="1">
    <source>
        <dbReference type="EMBL" id="ADL35712.1"/>
    </source>
</evidence>
<dbReference type="EMBL" id="CP001811">
    <property type="protein sequence ID" value="ADL35712.1"/>
    <property type="molecule type" value="Genomic_DNA"/>
</dbReference>
<proteinExistence type="predicted"/>
<dbReference type="InterPro" id="IPR008928">
    <property type="entry name" value="6-hairpin_glycosidase_sf"/>
</dbReference>
<dbReference type="eggNOG" id="ENOG502Z7RW">
    <property type="taxonomic scope" value="Bacteria"/>
</dbReference>
<gene>
    <name evidence="1" type="ordered locus">bpr_III022</name>
</gene>
<accession>E0S2T0</accession>
<dbReference type="STRING" id="515622.bpr_III022"/>
<protein>
    <recommendedName>
        <fullName evidence="3">Heparinase II/III-like protein</fullName>
    </recommendedName>
</protein>